<keyword evidence="2" id="KW-1185">Reference proteome</keyword>
<evidence type="ECO:0008006" key="3">
    <source>
        <dbReference type="Google" id="ProtNLM"/>
    </source>
</evidence>
<dbReference type="AlphaFoldDB" id="A0A0B7NIY5"/>
<evidence type="ECO:0000313" key="1">
    <source>
        <dbReference type="EMBL" id="CEP18531.1"/>
    </source>
</evidence>
<dbReference type="OrthoDB" id="2219495at2759"/>
<reference evidence="1 2" key="1">
    <citation type="submission" date="2014-09" db="EMBL/GenBank/DDBJ databases">
        <authorList>
            <person name="Ellenberger Sabrina"/>
        </authorList>
    </citation>
    <scope>NUCLEOTIDE SEQUENCE [LARGE SCALE GENOMIC DNA]</scope>
    <source>
        <strain evidence="1 2">CBS 412.66</strain>
    </source>
</reference>
<dbReference type="EMBL" id="LN733835">
    <property type="protein sequence ID" value="CEP18531.1"/>
    <property type="molecule type" value="Genomic_DNA"/>
</dbReference>
<dbReference type="Proteomes" id="UP000054107">
    <property type="component" value="Unassembled WGS sequence"/>
</dbReference>
<name>A0A0B7NIY5_9FUNG</name>
<dbReference type="Gene3D" id="3.50.50.60">
    <property type="entry name" value="FAD/NAD(P)-binding domain"/>
    <property type="match status" value="1"/>
</dbReference>
<proteinExistence type="predicted"/>
<gene>
    <name evidence="1" type="primary">PARPA_12835.1 scaffold 45468</name>
</gene>
<dbReference type="InterPro" id="IPR036188">
    <property type="entry name" value="FAD/NAD-bd_sf"/>
</dbReference>
<dbReference type="SUPFAM" id="SSF51905">
    <property type="entry name" value="FAD/NAD(P)-binding domain"/>
    <property type="match status" value="1"/>
</dbReference>
<protein>
    <recommendedName>
        <fullName evidence="3">FAD dependent oxidoreductase domain-containing protein</fullName>
    </recommendedName>
</protein>
<evidence type="ECO:0000313" key="2">
    <source>
        <dbReference type="Proteomes" id="UP000054107"/>
    </source>
</evidence>
<dbReference type="STRING" id="35722.A0A0B7NIY5"/>
<organism evidence="1 2">
    <name type="scientific">Parasitella parasitica</name>
    <dbReference type="NCBI Taxonomy" id="35722"/>
    <lineage>
        <taxon>Eukaryota</taxon>
        <taxon>Fungi</taxon>
        <taxon>Fungi incertae sedis</taxon>
        <taxon>Mucoromycota</taxon>
        <taxon>Mucoromycotina</taxon>
        <taxon>Mucoromycetes</taxon>
        <taxon>Mucorales</taxon>
        <taxon>Mucorineae</taxon>
        <taxon>Mucoraceae</taxon>
        <taxon>Parasitella</taxon>
    </lineage>
</organism>
<sequence>MDITLPIQTNLRTFGLKQARLTAKLYLGWCNSSESIKHLYPACVHNGVNFVLGSEAGQFKEMIVDYDNVVSGIVIADRTQYCADRVILATGAWTPSAIDMHGQAIATGQYAIHFKLSN</sequence>
<accession>A0A0B7NIY5</accession>